<proteinExistence type="inferred from homology"/>
<dbReference type="Proteomes" id="UP000492821">
    <property type="component" value="Unassembled WGS sequence"/>
</dbReference>
<keyword evidence="3" id="KW-1185">Reference proteome</keyword>
<dbReference type="WBParaSite" id="Pan_g2392.t1">
    <property type="protein sequence ID" value="Pan_g2392.t1"/>
    <property type="gene ID" value="Pan_g2392"/>
</dbReference>
<sequence>MSSIDESDFITWINSLMATRLMIPIDLYFLRDSFNRTGIDKMLNITPTKLEELMEFIIDDVELPDEDYDELNKDAVEVYGLLHARFLLTERGLNQVRDLYENGEYGQCPRHACDGQNVLPIDAQLPPPEPNHVQIYCPKCEEIYRIGEKTKSPISGAFFGADLPQTFFMAFPELRPKRSVHKAKCVTK</sequence>
<dbReference type="InterPro" id="IPR035991">
    <property type="entry name" value="Casein_kinase_II_beta-like"/>
</dbReference>
<dbReference type="InterPro" id="IPR016149">
    <property type="entry name" value="Casein_kin_II_reg-sub_N"/>
</dbReference>
<dbReference type="SMART" id="SM01085">
    <property type="entry name" value="CK_II_beta"/>
    <property type="match status" value="1"/>
</dbReference>
<comment type="subunit">
    <text evidence="2">Tetramer of two alpha and two beta subunits.</text>
</comment>
<evidence type="ECO:0000313" key="3">
    <source>
        <dbReference type="Proteomes" id="UP000492821"/>
    </source>
</evidence>
<protein>
    <recommendedName>
        <fullName evidence="2">Casein kinase II subunit beta</fullName>
        <shortName evidence="2">CK II beta</shortName>
    </recommendedName>
</protein>
<dbReference type="PRINTS" id="PR00472">
    <property type="entry name" value="CASNKINASEII"/>
</dbReference>
<dbReference type="PANTHER" id="PTHR11740">
    <property type="entry name" value="CASEIN KINASE II SUBUNIT BETA"/>
    <property type="match status" value="1"/>
</dbReference>
<organism evidence="3 4">
    <name type="scientific">Panagrellus redivivus</name>
    <name type="common">Microworm</name>
    <dbReference type="NCBI Taxonomy" id="6233"/>
    <lineage>
        <taxon>Eukaryota</taxon>
        <taxon>Metazoa</taxon>
        <taxon>Ecdysozoa</taxon>
        <taxon>Nematoda</taxon>
        <taxon>Chromadorea</taxon>
        <taxon>Rhabditida</taxon>
        <taxon>Tylenchina</taxon>
        <taxon>Panagrolaimomorpha</taxon>
        <taxon>Panagrolaimoidea</taxon>
        <taxon>Panagrolaimidae</taxon>
        <taxon>Panagrellus</taxon>
    </lineage>
</organism>
<dbReference type="Pfam" id="PF01214">
    <property type="entry name" value="CK_II_beta"/>
    <property type="match status" value="1"/>
</dbReference>
<accession>A0A7E4ZXP0</accession>
<reference evidence="4" key="2">
    <citation type="submission" date="2020-10" db="UniProtKB">
        <authorList>
            <consortium name="WormBaseParasite"/>
        </authorList>
    </citation>
    <scope>IDENTIFICATION</scope>
</reference>
<evidence type="ECO:0000313" key="4">
    <source>
        <dbReference type="WBParaSite" id="Pan_g2392.t1"/>
    </source>
</evidence>
<dbReference type="GO" id="GO:0019887">
    <property type="term" value="F:protein kinase regulator activity"/>
    <property type="evidence" value="ECO:0007669"/>
    <property type="project" value="InterPro"/>
</dbReference>
<dbReference type="Gene3D" id="2.20.25.20">
    <property type="match status" value="1"/>
</dbReference>
<evidence type="ECO:0000256" key="1">
    <source>
        <dbReference type="ARBA" id="ARBA00006941"/>
    </source>
</evidence>
<reference evidence="3" key="1">
    <citation type="journal article" date="2013" name="Genetics">
        <title>The draft genome and transcriptome of Panagrellus redivivus are shaped by the harsh demands of a free-living lifestyle.</title>
        <authorList>
            <person name="Srinivasan J."/>
            <person name="Dillman A.R."/>
            <person name="Macchietto M.G."/>
            <person name="Heikkinen L."/>
            <person name="Lakso M."/>
            <person name="Fracchia K.M."/>
            <person name="Antoshechkin I."/>
            <person name="Mortazavi A."/>
            <person name="Wong G."/>
            <person name="Sternberg P.W."/>
        </authorList>
    </citation>
    <scope>NUCLEOTIDE SEQUENCE [LARGE SCALE GENOMIC DNA]</scope>
    <source>
        <strain evidence="3">MT8872</strain>
    </source>
</reference>
<dbReference type="GO" id="GO:0005956">
    <property type="term" value="C:protein kinase CK2 complex"/>
    <property type="evidence" value="ECO:0007669"/>
    <property type="project" value="UniProtKB-UniRule"/>
</dbReference>
<dbReference type="FunFam" id="2.20.25.20:FF:000001">
    <property type="entry name" value="Casein kinase II subunit beta"/>
    <property type="match status" value="1"/>
</dbReference>
<dbReference type="PANTHER" id="PTHR11740:SF0">
    <property type="entry name" value="CASEIN KINASE II SUBUNIT BETA"/>
    <property type="match status" value="1"/>
</dbReference>
<comment type="similarity">
    <text evidence="1 2">Belongs to the casein kinase 2 subunit beta family.</text>
</comment>
<name>A0A7E4ZXP0_PANRE</name>
<dbReference type="Gene3D" id="1.10.1820.10">
    <property type="entry name" value="protein kinase ck2 holoenzyme, chain C, domain 1"/>
    <property type="match status" value="1"/>
</dbReference>
<dbReference type="InterPro" id="IPR000704">
    <property type="entry name" value="Casein_kinase_II_reg-sub"/>
</dbReference>
<evidence type="ECO:0000256" key="2">
    <source>
        <dbReference type="RuleBase" id="RU361268"/>
    </source>
</evidence>
<dbReference type="SUPFAM" id="SSF57798">
    <property type="entry name" value="Casein kinase II beta subunit"/>
    <property type="match status" value="1"/>
</dbReference>
<dbReference type="GO" id="GO:0005737">
    <property type="term" value="C:cytoplasm"/>
    <property type="evidence" value="ECO:0007669"/>
    <property type="project" value="TreeGrafter"/>
</dbReference>
<dbReference type="AlphaFoldDB" id="A0A7E4ZXP0"/>